<dbReference type="EMBL" id="JACRSY010000013">
    <property type="protein sequence ID" value="MBC8579805.1"/>
    <property type="molecule type" value="Genomic_DNA"/>
</dbReference>
<dbReference type="InterPro" id="IPR009078">
    <property type="entry name" value="Ferritin-like_SF"/>
</dbReference>
<name>A0A926EIU5_9FIRM</name>
<organism evidence="1 2">
    <name type="scientific">Zhenhengia yiwuensis</name>
    <dbReference type="NCBI Taxonomy" id="2763666"/>
    <lineage>
        <taxon>Bacteria</taxon>
        <taxon>Bacillati</taxon>
        <taxon>Bacillota</taxon>
        <taxon>Clostridia</taxon>
        <taxon>Lachnospirales</taxon>
        <taxon>Lachnospiraceae</taxon>
        <taxon>Zhenhengia</taxon>
    </lineage>
</organism>
<evidence type="ECO:0000313" key="2">
    <source>
        <dbReference type="Proteomes" id="UP000655830"/>
    </source>
</evidence>
<accession>A0A926EIU5</accession>
<dbReference type="Proteomes" id="UP000655830">
    <property type="component" value="Unassembled WGS sequence"/>
</dbReference>
<dbReference type="AlphaFoldDB" id="A0A926EIU5"/>
<gene>
    <name evidence="1" type="ORF">H8718_09710</name>
</gene>
<protein>
    <submittedName>
        <fullName evidence="1">Uncharacterized protein</fullName>
    </submittedName>
</protein>
<proteinExistence type="predicted"/>
<comment type="caution">
    <text evidence="1">The sequence shown here is derived from an EMBL/GenBank/DDBJ whole genome shotgun (WGS) entry which is preliminary data.</text>
</comment>
<reference evidence="1" key="1">
    <citation type="submission" date="2020-08" db="EMBL/GenBank/DDBJ databases">
        <title>Genome public.</title>
        <authorList>
            <person name="Liu C."/>
            <person name="Sun Q."/>
        </authorList>
    </citation>
    <scope>NUCLEOTIDE SEQUENCE</scope>
    <source>
        <strain evidence="1">NSJ-12</strain>
    </source>
</reference>
<evidence type="ECO:0000313" key="1">
    <source>
        <dbReference type="EMBL" id="MBC8579805.1"/>
    </source>
</evidence>
<dbReference type="SUPFAM" id="SSF47240">
    <property type="entry name" value="Ferritin-like"/>
    <property type="match status" value="1"/>
</dbReference>
<keyword evidence="2" id="KW-1185">Reference proteome</keyword>
<sequence length="414" mass="48995">MNPFDEKPVSVESTLQDWDSLYPKPYNKHEVDPYTKTRIILMNGTEFEANWFSHQFSRHCDDNDLRREIALSRRVEQQQQKKIAVLKPADESLLETTIGYEQLAVDLTARLAQDEKDHNVKKALDFALLEDFDHLYRYSDLLDMEYGIHAERLVGKYTEIMPGRPTISEHRFPFDDIRRYIDAKTADPLTKLHVNIITAAEQQTMNFYMNVAPIYTTDLGRRLYQEIAMIEEQHVSQYGSLIDTRCSWLENLLMHEYTECYLYYSCFEDETDPHIKKIWEQHYIQEVAQLHKAAELLKKYDHKEWQEVIPNGAFPKLLSLGPNIEYVREVLKSVRLTAQKEDYTEVDNLPDDYEFFKYQDCVNKNVESVMSHHVIHRYLDGHKQDYRFEVEPHPIQDLQDRTCDNTKLGRVKGV</sequence>